<dbReference type="Proteomes" id="UP001431209">
    <property type="component" value="Unassembled WGS sequence"/>
</dbReference>
<gene>
    <name evidence="3" type="ORF">AKO1_015035</name>
</gene>
<sequence length="310" mass="35503">MFISQVLTALILCALFSAALSVMSPHEYGERCDNIKKLTEVSTKYLQRGESNIQVRVEKNIIESKNANKVIATKQIRPPVKYYIKTPSQSMEKIPDEKEFFAYTLLHLLGVAPKEHFVYWDKCLYIGTEDAKFTEYKSLKDEKMKIILKSKAKAISLILALSDVTDNFGNFGLKQEQPQTPALMIVDFAINDPWDEDGTYESEGILKISDKEKLDYMREAYYMIKDKFHSSIVNAKKKLDKFREVNPDVIAPSNLNKYIDGIKSNFIKFGEKISSIEKARYSKNLPRKPAPPKNRRLASKAKPRQKVGSQ</sequence>
<feature type="compositionally biased region" description="Basic residues" evidence="1">
    <location>
        <begin position="293"/>
        <end position="310"/>
    </location>
</feature>
<name>A0AAW2YRC9_9EUKA</name>
<reference evidence="3 4" key="1">
    <citation type="submission" date="2024-03" db="EMBL/GenBank/DDBJ databases">
        <title>The Acrasis kona genome and developmental transcriptomes reveal deep origins of eukaryotic multicellular pathways.</title>
        <authorList>
            <person name="Sheikh S."/>
            <person name="Fu C.-J."/>
            <person name="Brown M.W."/>
            <person name="Baldauf S.L."/>
        </authorList>
    </citation>
    <scope>NUCLEOTIDE SEQUENCE [LARGE SCALE GENOMIC DNA]</scope>
    <source>
        <strain evidence="3 4">ATCC MYA-3509</strain>
    </source>
</reference>
<evidence type="ECO:0000256" key="1">
    <source>
        <dbReference type="SAM" id="MobiDB-lite"/>
    </source>
</evidence>
<feature type="chain" id="PRO_5043980133" evidence="2">
    <location>
        <begin position="22"/>
        <end position="310"/>
    </location>
</feature>
<accession>A0AAW2YRC9</accession>
<evidence type="ECO:0000256" key="2">
    <source>
        <dbReference type="SAM" id="SignalP"/>
    </source>
</evidence>
<proteinExistence type="predicted"/>
<dbReference type="AlphaFoldDB" id="A0AAW2YRC9"/>
<dbReference type="EMBL" id="JAOPGA020000569">
    <property type="protein sequence ID" value="KAL0479503.1"/>
    <property type="molecule type" value="Genomic_DNA"/>
</dbReference>
<feature type="region of interest" description="Disordered" evidence="1">
    <location>
        <begin position="280"/>
        <end position="310"/>
    </location>
</feature>
<dbReference type="PANTHER" id="PTHR33651:SF2">
    <property type="entry name" value="PI3K_PI4K CATALYTIC DOMAIN-CONTAINING PROTEIN"/>
    <property type="match status" value="1"/>
</dbReference>
<comment type="caution">
    <text evidence="3">The sequence shown here is derived from an EMBL/GenBank/DDBJ whole genome shotgun (WGS) entry which is preliminary data.</text>
</comment>
<organism evidence="3 4">
    <name type="scientific">Acrasis kona</name>
    <dbReference type="NCBI Taxonomy" id="1008807"/>
    <lineage>
        <taxon>Eukaryota</taxon>
        <taxon>Discoba</taxon>
        <taxon>Heterolobosea</taxon>
        <taxon>Tetramitia</taxon>
        <taxon>Eutetramitia</taxon>
        <taxon>Acrasidae</taxon>
        <taxon>Acrasis</taxon>
    </lineage>
</organism>
<feature type="signal peptide" evidence="2">
    <location>
        <begin position="1"/>
        <end position="21"/>
    </location>
</feature>
<protein>
    <submittedName>
        <fullName evidence="3">Uncharacterized protein</fullName>
    </submittedName>
</protein>
<evidence type="ECO:0000313" key="4">
    <source>
        <dbReference type="Proteomes" id="UP001431209"/>
    </source>
</evidence>
<keyword evidence="4" id="KW-1185">Reference proteome</keyword>
<keyword evidence="2" id="KW-0732">Signal</keyword>
<dbReference type="PANTHER" id="PTHR33651">
    <property type="entry name" value="PROTEIN CBG06246"/>
    <property type="match status" value="1"/>
</dbReference>
<evidence type="ECO:0000313" key="3">
    <source>
        <dbReference type="EMBL" id="KAL0479503.1"/>
    </source>
</evidence>